<evidence type="ECO:0000256" key="1">
    <source>
        <dbReference type="ARBA" id="ARBA00010568"/>
    </source>
</evidence>
<dbReference type="Pfam" id="PF08939">
    <property type="entry name" value="Bles03"/>
    <property type="match status" value="1"/>
</dbReference>
<reference evidence="2" key="1">
    <citation type="journal article" date="2014" name="Front. Microbiol.">
        <title>High frequency of phylogenetically diverse reductive dehalogenase-homologous genes in deep subseafloor sedimentary metagenomes.</title>
        <authorList>
            <person name="Kawai M."/>
            <person name="Futagami T."/>
            <person name="Toyoda A."/>
            <person name="Takaki Y."/>
            <person name="Nishi S."/>
            <person name="Hori S."/>
            <person name="Arai W."/>
            <person name="Tsubouchi T."/>
            <person name="Morono Y."/>
            <person name="Uchiyama I."/>
            <person name="Ito T."/>
            <person name="Fujiyama A."/>
            <person name="Inagaki F."/>
            <person name="Takami H."/>
        </authorList>
    </citation>
    <scope>NUCLEOTIDE SEQUENCE</scope>
    <source>
        <strain evidence="2">Expedition CK06-06</strain>
    </source>
</reference>
<name>X1HNX2_9ZZZZ</name>
<dbReference type="EMBL" id="BARU01022324">
    <property type="protein sequence ID" value="GAH55519.1"/>
    <property type="molecule type" value="Genomic_DNA"/>
</dbReference>
<dbReference type="Gene3D" id="3.30.760.10">
    <property type="entry name" value="RNA Cap, Translation Initiation Factor Eif4e"/>
    <property type="match status" value="1"/>
</dbReference>
<dbReference type="PANTHER" id="PTHR31977:SF1">
    <property type="entry name" value="UPF0696 PROTEIN C11ORF68"/>
    <property type="match status" value="1"/>
</dbReference>
<dbReference type="PANTHER" id="PTHR31977">
    <property type="entry name" value="UPF0696 PROTEIN C11ORF68"/>
    <property type="match status" value="1"/>
</dbReference>
<gene>
    <name evidence="2" type="ORF">S03H2_36392</name>
</gene>
<dbReference type="SUPFAM" id="SSF55418">
    <property type="entry name" value="eIF4e-like"/>
    <property type="match status" value="1"/>
</dbReference>
<accession>X1HNX2</accession>
<comment type="caution">
    <text evidence="2">The sequence shown here is derived from an EMBL/GenBank/DDBJ whole genome shotgun (WGS) entry which is preliminary data.</text>
</comment>
<proteinExistence type="inferred from homology"/>
<dbReference type="InterPro" id="IPR015034">
    <property type="entry name" value="Bles03"/>
</dbReference>
<dbReference type="InterPro" id="IPR023398">
    <property type="entry name" value="TIF_eIF4e-like"/>
</dbReference>
<sequence>DVDEVWVKIKKATEEGKLGSSAKVATAKPNPLGRPGKRVICVYTYDYKDEKDVKRSREELRKLGITYKIPYKADEDTLSGKYKVRGHTRISKYYE</sequence>
<evidence type="ECO:0000313" key="2">
    <source>
        <dbReference type="EMBL" id="GAH55519.1"/>
    </source>
</evidence>
<evidence type="ECO:0008006" key="3">
    <source>
        <dbReference type="Google" id="ProtNLM"/>
    </source>
</evidence>
<protein>
    <recommendedName>
        <fullName evidence="3">DUF1917 domain-containing protein</fullName>
    </recommendedName>
</protein>
<feature type="non-terminal residue" evidence="2">
    <location>
        <position position="1"/>
    </location>
</feature>
<organism evidence="2">
    <name type="scientific">marine sediment metagenome</name>
    <dbReference type="NCBI Taxonomy" id="412755"/>
    <lineage>
        <taxon>unclassified sequences</taxon>
        <taxon>metagenomes</taxon>
        <taxon>ecological metagenomes</taxon>
    </lineage>
</organism>
<dbReference type="AlphaFoldDB" id="X1HNX2"/>
<comment type="similarity">
    <text evidence="1">Belongs to the UPF0696 family.</text>
</comment>